<comment type="subcellular location">
    <subcellularLocation>
        <location evidence="1">Cell membrane</location>
        <topology evidence="1">Multi-pass membrane protein</topology>
    </subcellularLocation>
</comment>
<keyword evidence="4 9" id="KW-0812">Transmembrane</keyword>
<proteinExistence type="evidence at transcript level"/>
<dbReference type="GO" id="GO:0005886">
    <property type="term" value="C:plasma membrane"/>
    <property type="evidence" value="ECO:0007669"/>
    <property type="project" value="UniProtKB-SubCell"/>
</dbReference>
<feature type="signal peptide" evidence="10">
    <location>
        <begin position="1"/>
        <end position="21"/>
    </location>
</feature>
<dbReference type="SUPFAM" id="SSF53850">
    <property type="entry name" value="Periplasmic binding protein-like II"/>
    <property type="match status" value="1"/>
</dbReference>
<dbReference type="Gene3D" id="1.10.287.70">
    <property type="match status" value="1"/>
</dbReference>
<evidence type="ECO:0000256" key="10">
    <source>
        <dbReference type="SAM" id="SignalP"/>
    </source>
</evidence>
<evidence type="ECO:0000256" key="8">
    <source>
        <dbReference type="ARBA" id="ARBA00023180"/>
    </source>
</evidence>
<dbReference type="AlphaFoldDB" id="A0A7H1DH66"/>
<sequence>MKMFFQPLFLVFTLLQKEVFPKDHTWVHFIKSYVENEGKPTIVIFSELCWEKNIIVNLASELSKIGSRSSTSLDVDSKYYSHDLLYLIDLDCPKAEEIIALATERKLFCSPYRWLVITAWSELANETALWNSPVLADSDLVLAERTGSYFKLTELHKASPNGSMIPTTRGYYNGSLVDQRPHRELFRRRRDVMGHTLTMSAVVQDSNTTRYHLVQEDRLEARYDYISKICWTNAKIALEMLNATPAVIFSYRWGYKVDGNWSGMIDDLYSGRADLGTNCVVSEQRLDVVSYTDTLAPFRVRFIFRQPPLPYVANIFSMPFSTNVWIAMSVCAVLTTATVYLATKWEAKEGKGPTQLDSIGDAMLLTFSAIGQQGCVMEPRRLSGRMMVFVLFTALMALYAAYSANIVVLLQAPSNSIRTLSQLANAKITLAALDVDYNHFVFQLFKDPVHQLVYKRIDPEKGKKHFYDFNEGVERIRQGLFAFHAIVEPVYLRIEQTFLETEKCDLMEVDYLNSFDASVPVRKGSPYLELFRVVFKQLRESGIQSAVSKRLQVSKPHCSSKMSSFSSVGLMDMKPVLIFMLYGICLSVAIAVAEIVVFHLKKQRNFNLVKMNRPNLA</sequence>
<organism evidence="12">
    <name type="scientific">Mythimna separata</name>
    <name type="common">Oriental armyworm</name>
    <name type="synonym">Pseudaletia separata</name>
    <dbReference type="NCBI Taxonomy" id="271217"/>
    <lineage>
        <taxon>Eukaryota</taxon>
        <taxon>Metazoa</taxon>
        <taxon>Ecdysozoa</taxon>
        <taxon>Arthropoda</taxon>
        <taxon>Hexapoda</taxon>
        <taxon>Insecta</taxon>
        <taxon>Pterygota</taxon>
        <taxon>Neoptera</taxon>
        <taxon>Endopterygota</taxon>
        <taxon>Lepidoptera</taxon>
        <taxon>Glossata</taxon>
        <taxon>Ditrysia</taxon>
        <taxon>Noctuoidea</taxon>
        <taxon>Noctuidae</taxon>
        <taxon>Noctuinae</taxon>
        <taxon>Hadenini</taxon>
        <taxon>Mythimna</taxon>
    </lineage>
</organism>
<keyword evidence="8" id="KW-0325">Glycoprotein</keyword>
<evidence type="ECO:0000256" key="4">
    <source>
        <dbReference type="ARBA" id="ARBA00022692"/>
    </source>
</evidence>
<reference evidence="12" key="1">
    <citation type="submission" date="2019-07" db="EMBL/GenBank/DDBJ databases">
        <authorList>
            <person name="Tang R."/>
            <person name="Jiang N.-J."/>
            <person name="Ning C."/>
            <person name="Li G.-C."/>
            <person name="Huang L.-Q."/>
            <person name="Wang C.-Z."/>
        </authorList>
    </citation>
    <scope>NUCLEOTIDE SEQUENCE</scope>
</reference>
<dbReference type="PANTHER" id="PTHR42643:SF33">
    <property type="entry name" value="GLUTAMATE RECEPTOR 2-LIKE PROTEIN"/>
    <property type="match status" value="1"/>
</dbReference>
<accession>A0A7H1DH66</accession>
<name>A0A7H1DH66_MYTSE</name>
<evidence type="ECO:0000313" key="12">
    <source>
        <dbReference type="EMBL" id="QNS36192.1"/>
    </source>
</evidence>
<evidence type="ECO:0000256" key="2">
    <source>
        <dbReference type="ARBA" id="ARBA00008685"/>
    </source>
</evidence>
<comment type="similarity">
    <text evidence="2">Belongs to the glutamate-gated ion channel (TC 1.A.10.1) family.</text>
</comment>
<keyword evidence="10" id="KW-0732">Signal</keyword>
<dbReference type="PANTHER" id="PTHR42643">
    <property type="entry name" value="IONOTROPIC RECEPTOR 20A-RELATED"/>
    <property type="match status" value="1"/>
</dbReference>
<keyword evidence="5 9" id="KW-1133">Transmembrane helix</keyword>
<feature type="chain" id="PRO_5028976683" evidence="10">
    <location>
        <begin position="22"/>
        <end position="617"/>
    </location>
</feature>
<evidence type="ECO:0000256" key="9">
    <source>
        <dbReference type="SAM" id="Phobius"/>
    </source>
</evidence>
<evidence type="ECO:0000256" key="7">
    <source>
        <dbReference type="ARBA" id="ARBA00023170"/>
    </source>
</evidence>
<dbReference type="InterPro" id="IPR001320">
    <property type="entry name" value="Iontro_rcpt_C"/>
</dbReference>
<evidence type="ECO:0000259" key="11">
    <source>
        <dbReference type="Pfam" id="PF00060"/>
    </source>
</evidence>
<feature type="transmembrane region" description="Helical" evidence="9">
    <location>
        <begin position="324"/>
        <end position="342"/>
    </location>
</feature>
<dbReference type="Pfam" id="PF00060">
    <property type="entry name" value="Lig_chan"/>
    <property type="match status" value="1"/>
</dbReference>
<dbReference type="GO" id="GO:0050906">
    <property type="term" value="P:detection of stimulus involved in sensory perception"/>
    <property type="evidence" value="ECO:0007669"/>
    <property type="project" value="UniProtKB-ARBA"/>
</dbReference>
<feature type="domain" description="Ionotropic glutamate receptor C-terminal" evidence="11">
    <location>
        <begin position="322"/>
        <end position="581"/>
    </location>
</feature>
<protein>
    <submittedName>
        <fullName evidence="12">Ionotropic receptor 75p</fullName>
    </submittedName>
</protein>
<evidence type="ECO:0000256" key="3">
    <source>
        <dbReference type="ARBA" id="ARBA00022475"/>
    </source>
</evidence>
<keyword evidence="7 12" id="KW-0675">Receptor</keyword>
<dbReference type="GO" id="GO:0015276">
    <property type="term" value="F:ligand-gated monoatomic ion channel activity"/>
    <property type="evidence" value="ECO:0007669"/>
    <property type="project" value="InterPro"/>
</dbReference>
<keyword evidence="6 9" id="KW-0472">Membrane</keyword>
<evidence type="ECO:0000256" key="5">
    <source>
        <dbReference type="ARBA" id="ARBA00022989"/>
    </source>
</evidence>
<dbReference type="InterPro" id="IPR052192">
    <property type="entry name" value="Insect_Ionotropic_Sensory_Rcpt"/>
</dbReference>
<dbReference type="EMBL" id="MN171112">
    <property type="protein sequence ID" value="QNS36192.1"/>
    <property type="molecule type" value="mRNA"/>
</dbReference>
<evidence type="ECO:0000256" key="1">
    <source>
        <dbReference type="ARBA" id="ARBA00004651"/>
    </source>
</evidence>
<feature type="transmembrane region" description="Helical" evidence="9">
    <location>
        <begin position="576"/>
        <end position="600"/>
    </location>
</feature>
<feature type="transmembrane region" description="Helical" evidence="9">
    <location>
        <begin position="387"/>
        <end position="410"/>
    </location>
</feature>
<evidence type="ECO:0000256" key="6">
    <source>
        <dbReference type="ARBA" id="ARBA00023136"/>
    </source>
</evidence>
<keyword evidence="3" id="KW-1003">Cell membrane</keyword>